<protein>
    <submittedName>
        <fullName evidence="2">Gag/pol protein</fullName>
    </submittedName>
</protein>
<dbReference type="EMBL" id="SSTD01005249">
    <property type="protein sequence ID" value="TYK22025.1"/>
    <property type="molecule type" value="Genomic_DNA"/>
</dbReference>
<dbReference type="Gene3D" id="4.10.60.10">
    <property type="entry name" value="Zinc finger, CCHC-type"/>
    <property type="match status" value="1"/>
</dbReference>
<name>A0A5A7SUC7_CUCMM</name>
<dbReference type="GO" id="GO:0003676">
    <property type="term" value="F:nucleic acid binding"/>
    <property type="evidence" value="ECO:0007669"/>
    <property type="project" value="InterPro"/>
</dbReference>
<gene>
    <name evidence="3" type="ORF">E5676_scaffold482G00660</name>
    <name evidence="2" type="ORF">E6C27_scaffold269G00100</name>
</gene>
<sequence>MKEGTSVREHVLDMMMHFNIAEVNGGAIDETNQVNFILESLPKSFIPFQTNASLNKIEFNLTTLMNELQHFQNLTKGKGKEVEANVATTKEKFKRGSSSKSKAGPSKSNRKIEKKEKGKTPKQNKGKKTAEKGKCYHYGENGHWLRNCPKYLTQKKAEKEAQVLGKGFLRARSLSKLELEKWSQLKQWEI</sequence>
<feature type="compositionally biased region" description="Basic and acidic residues" evidence="1">
    <location>
        <begin position="110"/>
        <end position="119"/>
    </location>
</feature>
<reference evidence="4 5" key="1">
    <citation type="submission" date="2019-08" db="EMBL/GenBank/DDBJ databases">
        <title>Draft genome sequences of two oriental melons (Cucumis melo L. var makuwa).</title>
        <authorList>
            <person name="Kwon S.-Y."/>
        </authorList>
    </citation>
    <scope>NUCLEOTIDE SEQUENCE [LARGE SCALE GENOMIC DNA]</scope>
    <source>
        <strain evidence="5">cv. Chang Bougi</strain>
        <strain evidence="4">cv. SW 3</strain>
        <tissue evidence="2">Leaf</tissue>
    </source>
</reference>
<evidence type="ECO:0000313" key="4">
    <source>
        <dbReference type="Proteomes" id="UP000321393"/>
    </source>
</evidence>
<dbReference type="Proteomes" id="UP000321947">
    <property type="component" value="Unassembled WGS sequence"/>
</dbReference>
<proteinExistence type="predicted"/>
<dbReference type="EMBL" id="SSTE01020983">
    <property type="protein sequence ID" value="KAA0032937.1"/>
    <property type="molecule type" value="Genomic_DNA"/>
</dbReference>
<feature type="region of interest" description="Disordered" evidence="1">
    <location>
        <begin position="88"/>
        <end position="133"/>
    </location>
</feature>
<dbReference type="AlphaFoldDB" id="A0A5A7SUC7"/>
<evidence type="ECO:0000313" key="3">
    <source>
        <dbReference type="EMBL" id="TYK22025.1"/>
    </source>
</evidence>
<evidence type="ECO:0000256" key="1">
    <source>
        <dbReference type="SAM" id="MobiDB-lite"/>
    </source>
</evidence>
<organism evidence="2 4">
    <name type="scientific">Cucumis melo var. makuwa</name>
    <name type="common">Oriental melon</name>
    <dbReference type="NCBI Taxonomy" id="1194695"/>
    <lineage>
        <taxon>Eukaryota</taxon>
        <taxon>Viridiplantae</taxon>
        <taxon>Streptophyta</taxon>
        <taxon>Embryophyta</taxon>
        <taxon>Tracheophyta</taxon>
        <taxon>Spermatophyta</taxon>
        <taxon>Magnoliopsida</taxon>
        <taxon>eudicotyledons</taxon>
        <taxon>Gunneridae</taxon>
        <taxon>Pentapetalae</taxon>
        <taxon>rosids</taxon>
        <taxon>fabids</taxon>
        <taxon>Cucurbitales</taxon>
        <taxon>Cucurbitaceae</taxon>
        <taxon>Benincaseae</taxon>
        <taxon>Cucumis</taxon>
    </lineage>
</organism>
<accession>A0A5A7SUC7</accession>
<evidence type="ECO:0000313" key="5">
    <source>
        <dbReference type="Proteomes" id="UP000321947"/>
    </source>
</evidence>
<comment type="caution">
    <text evidence="2">The sequence shown here is derived from an EMBL/GenBank/DDBJ whole genome shotgun (WGS) entry which is preliminary data.</text>
</comment>
<dbReference type="OrthoDB" id="1920930at2759"/>
<dbReference type="Proteomes" id="UP000321393">
    <property type="component" value="Unassembled WGS sequence"/>
</dbReference>
<dbReference type="GO" id="GO:0008270">
    <property type="term" value="F:zinc ion binding"/>
    <property type="evidence" value="ECO:0007669"/>
    <property type="project" value="InterPro"/>
</dbReference>
<dbReference type="InterPro" id="IPR036875">
    <property type="entry name" value="Znf_CCHC_sf"/>
</dbReference>
<dbReference type="SUPFAM" id="SSF57756">
    <property type="entry name" value="Retrovirus zinc finger-like domains"/>
    <property type="match status" value="1"/>
</dbReference>
<evidence type="ECO:0000313" key="2">
    <source>
        <dbReference type="EMBL" id="KAA0032937.1"/>
    </source>
</evidence>
<feature type="compositionally biased region" description="Low complexity" evidence="1">
    <location>
        <begin position="98"/>
        <end position="107"/>
    </location>
</feature>